<dbReference type="Proteomes" id="UP000254866">
    <property type="component" value="Unassembled WGS sequence"/>
</dbReference>
<feature type="compositionally biased region" description="Basic and acidic residues" evidence="1">
    <location>
        <begin position="1"/>
        <end position="10"/>
    </location>
</feature>
<evidence type="ECO:0000313" key="2">
    <source>
        <dbReference type="EMBL" id="RDL30740.1"/>
    </source>
</evidence>
<evidence type="ECO:0000313" key="3">
    <source>
        <dbReference type="Proteomes" id="UP000254866"/>
    </source>
</evidence>
<comment type="caution">
    <text evidence="2">The sequence shown here is derived from an EMBL/GenBank/DDBJ whole genome shotgun (WGS) entry which is preliminary data.</text>
</comment>
<feature type="region of interest" description="Disordered" evidence="1">
    <location>
        <begin position="1"/>
        <end position="80"/>
    </location>
</feature>
<reference evidence="2 3" key="1">
    <citation type="journal article" date="2018" name="IMA Fungus">
        <title>IMA Genome-F 9: Draft genome sequence of Annulohypoxylon stygium, Aspergillus mulundensis, Berkeleyomyces basicola (syn. Thielaviopsis basicola), Ceratocystis smalleyi, two Cercospora beticola strains, Coleophoma cylindrospora, Fusarium fracticaudum, Phialophora cf. hyalina, and Morchella septimelata.</title>
        <authorList>
            <person name="Wingfield B.D."/>
            <person name="Bills G.F."/>
            <person name="Dong Y."/>
            <person name="Huang W."/>
            <person name="Nel W.J."/>
            <person name="Swalarsk-Parry B.S."/>
            <person name="Vaghefi N."/>
            <person name="Wilken P.M."/>
            <person name="An Z."/>
            <person name="de Beer Z.W."/>
            <person name="De Vos L."/>
            <person name="Chen L."/>
            <person name="Duong T.A."/>
            <person name="Gao Y."/>
            <person name="Hammerbacher A."/>
            <person name="Kikkert J.R."/>
            <person name="Li Y."/>
            <person name="Li H."/>
            <person name="Li K."/>
            <person name="Li Q."/>
            <person name="Liu X."/>
            <person name="Ma X."/>
            <person name="Naidoo K."/>
            <person name="Pethybridge S.J."/>
            <person name="Sun J."/>
            <person name="Steenkamp E.T."/>
            <person name="van der Nest M.A."/>
            <person name="van Wyk S."/>
            <person name="Wingfield M.J."/>
            <person name="Xiong C."/>
            <person name="Yue Q."/>
            <person name="Zhang X."/>
        </authorList>
    </citation>
    <scope>NUCLEOTIDE SEQUENCE [LARGE SCALE GENOMIC DNA]</scope>
    <source>
        <strain evidence="2 3">BP 5553</strain>
    </source>
</reference>
<name>A0A370TAD0_9HELO</name>
<protein>
    <submittedName>
        <fullName evidence="2">Uncharacterized protein</fullName>
    </submittedName>
</protein>
<keyword evidence="3" id="KW-1185">Reference proteome</keyword>
<feature type="compositionally biased region" description="Polar residues" evidence="1">
    <location>
        <begin position="15"/>
        <end position="31"/>
    </location>
</feature>
<gene>
    <name evidence="2" type="ORF">BP5553_10085</name>
</gene>
<evidence type="ECO:0000256" key="1">
    <source>
        <dbReference type="SAM" id="MobiDB-lite"/>
    </source>
</evidence>
<proteinExistence type="predicted"/>
<dbReference type="RefSeq" id="XP_031865116.1">
    <property type="nucleotide sequence ID" value="XM_032018708.1"/>
</dbReference>
<dbReference type="AlphaFoldDB" id="A0A370TAD0"/>
<feature type="compositionally biased region" description="Gly residues" evidence="1">
    <location>
        <begin position="69"/>
        <end position="80"/>
    </location>
</feature>
<dbReference type="EMBL" id="NPIC01000014">
    <property type="protein sequence ID" value="RDL30740.1"/>
    <property type="molecule type" value="Genomic_DNA"/>
</dbReference>
<sequence length="80" mass="8193">MADDQAKNDRAAVTANLNDQKTLAQLSSSGKAAQDARPSAMARHAKRKQAEDQARAQAEAQAREAGGSKDSGGGKGGQGQ</sequence>
<accession>A0A370TAD0</accession>
<organism evidence="2 3">
    <name type="scientific">Venustampulla echinocandica</name>
    <dbReference type="NCBI Taxonomy" id="2656787"/>
    <lineage>
        <taxon>Eukaryota</taxon>
        <taxon>Fungi</taxon>
        <taxon>Dikarya</taxon>
        <taxon>Ascomycota</taxon>
        <taxon>Pezizomycotina</taxon>
        <taxon>Leotiomycetes</taxon>
        <taxon>Helotiales</taxon>
        <taxon>Pleuroascaceae</taxon>
        <taxon>Venustampulla</taxon>
    </lineage>
</organism>
<dbReference type="OrthoDB" id="10584806at2759"/>
<feature type="compositionally biased region" description="Low complexity" evidence="1">
    <location>
        <begin position="55"/>
        <end position="65"/>
    </location>
</feature>
<dbReference type="GeneID" id="43602934"/>